<dbReference type="EMBL" id="NAAC01000033">
    <property type="protein sequence ID" value="RDJ05062.1"/>
    <property type="molecule type" value="Genomic_DNA"/>
</dbReference>
<dbReference type="OrthoDB" id="10000067at2"/>
<dbReference type="Pfam" id="PF09619">
    <property type="entry name" value="YscW"/>
    <property type="match status" value="1"/>
</dbReference>
<dbReference type="RefSeq" id="WP_114715058.1">
    <property type="nucleotide sequence ID" value="NZ_KZ857266.1"/>
</dbReference>
<evidence type="ECO:0000313" key="1">
    <source>
        <dbReference type="EMBL" id="RDJ05062.1"/>
    </source>
</evidence>
<gene>
    <name evidence="1" type="ORF">B5K06_26180</name>
</gene>
<dbReference type="Proteomes" id="UP000254939">
    <property type="component" value="Unassembled WGS sequence"/>
</dbReference>
<evidence type="ECO:0000313" key="2">
    <source>
        <dbReference type="Proteomes" id="UP000254939"/>
    </source>
</evidence>
<dbReference type="InterPro" id="IPR039366">
    <property type="entry name" value="Pilotin"/>
</dbReference>
<sequence>MVIHGSVLISAQAPIEAMEIRVRLEDTTMLDGPSLTIAETYCRVAPGQVAPIDFELVVPEERIDQRRRYSLSARAEIPGEALFATVQSYPWLAHEEKFHRLEMRDLTSKRGG</sequence>
<organism evidence="1 2">
    <name type="scientific">Rhizobium grahamii</name>
    <dbReference type="NCBI Taxonomy" id="1120045"/>
    <lineage>
        <taxon>Bacteria</taxon>
        <taxon>Pseudomonadati</taxon>
        <taxon>Pseudomonadota</taxon>
        <taxon>Alphaproteobacteria</taxon>
        <taxon>Hyphomicrobiales</taxon>
        <taxon>Rhizobiaceae</taxon>
        <taxon>Rhizobium/Agrobacterium group</taxon>
        <taxon>Rhizobium</taxon>
    </lineage>
</organism>
<comment type="caution">
    <text evidence="1">The sequence shown here is derived from an EMBL/GenBank/DDBJ whole genome shotgun (WGS) entry which is preliminary data.</text>
</comment>
<protein>
    <submittedName>
        <fullName evidence="1">Uncharacterized protein</fullName>
    </submittedName>
</protein>
<reference evidence="1 2" key="1">
    <citation type="submission" date="2017-03" db="EMBL/GenBank/DDBJ databases">
        <title>Genome analysis of Rhizobial strains effectives or ineffectives for nitrogen fixation isolated from bean seeds.</title>
        <authorList>
            <person name="Peralta H."/>
            <person name="Aguilar-Vera A."/>
            <person name="Mora Y."/>
            <person name="Vargas-Lagunas C."/>
            <person name="Girard L."/>
            <person name="Mora J."/>
        </authorList>
    </citation>
    <scope>NUCLEOTIDE SEQUENCE [LARGE SCALE GENOMIC DNA]</scope>
    <source>
        <strain evidence="1 2">CCGM3</strain>
    </source>
</reference>
<name>A0A370KJ20_9HYPH</name>
<accession>A0A370KJ20</accession>
<dbReference type="AlphaFoldDB" id="A0A370KJ20"/>
<proteinExistence type="predicted"/>